<name>L1JKX4_GUITC</name>
<evidence type="ECO:0000256" key="1">
    <source>
        <dbReference type="SAM" id="SignalP"/>
    </source>
</evidence>
<protein>
    <submittedName>
        <fullName evidence="2 3">Uncharacterized protein</fullName>
    </submittedName>
</protein>
<dbReference type="GeneID" id="17305588"/>
<reference evidence="4" key="2">
    <citation type="submission" date="2012-11" db="EMBL/GenBank/DDBJ databases">
        <authorList>
            <person name="Kuo A."/>
            <person name="Curtis B.A."/>
            <person name="Tanifuji G."/>
            <person name="Burki F."/>
            <person name="Gruber A."/>
            <person name="Irimia M."/>
            <person name="Maruyama S."/>
            <person name="Arias M.C."/>
            <person name="Ball S.G."/>
            <person name="Gile G.H."/>
            <person name="Hirakawa Y."/>
            <person name="Hopkins J.F."/>
            <person name="Rensing S.A."/>
            <person name="Schmutz J."/>
            <person name="Symeonidi A."/>
            <person name="Elias M."/>
            <person name="Eveleigh R.J."/>
            <person name="Herman E.K."/>
            <person name="Klute M.J."/>
            <person name="Nakayama T."/>
            <person name="Obornik M."/>
            <person name="Reyes-Prieto A."/>
            <person name="Armbrust E.V."/>
            <person name="Aves S.J."/>
            <person name="Beiko R.G."/>
            <person name="Coutinho P."/>
            <person name="Dacks J.B."/>
            <person name="Durnford D.G."/>
            <person name="Fast N.M."/>
            <person name="Green B.R."/>
            <person name="Grisdale C."/>
            <person name="Hempe F."/>
            <person name="Henrissat B."/>
            <person name="Hoppner M.P."/>
            <person name="Ishida K.-I."/>
            <person name="Kim E."/>
            <person name="Koreny L."/>
            <person name="Kroth P.G."/>
            <person name="Liu Y."/>
            <person name="Malik S.-B."/>
            <person name="Maier U.G."/>
            <person name="McRose D."/>
            <person name="Mock T."/>
            <person name="Neilson J.A."/>
            <person name="Onodera N.T."/>
            <person name="Poole A.M."/>
            <person name="Pritham E.J."/>
            <person name="Richards T.A."/>
            <person name="Rocap G."/>
            <person name="Roy S.W."/>
            <person name="Sarai C."/>
            <person name="Schaack S."/>
            <person name="Shirato S."/>
            <person name="Slamovits C.H."/>
            <person name="Spencer D.F."/>
            <person name="Suzuki S."/>
            <person name="Worden A.Z."/>
            <person name="Zauner S."/>
            <person name="Barry K."/>
            <person name="Bell C."/>
            <person name="Bharti A.K."/>
            <person name="Crow J.A."/>
            <person name="Grimwood J."/>
            <person name="Kramer R."/>
            <person name="Lindquist E."/>
            <person name="Lucas S."/>
            <person name="Salamov A."/>
            <person name="McFadden G.I."/>
            <person name="Lane C.E."/>
            <person name="Keeling P.J."/>
            <person name="Gray M.W."/>
            <person name="Grigoriev I.V."/>
            <person name="Archibald J.M."/>
        </authorList>
    </citation>
    <scope>NUCLEOTIDE SEQUENCE</scope>
    <source>
        <strain evidence="4">CCMP2712</strain>
    </source>
</reference>
<dbReference type="EnsemblProtists" id="EKX48740">
    <property type="protein sequence ID" value="EKX48740"/>
    <property type="gene ID" value="GUITHDRAFT_136420"/>
</dbReference>
<evidence type="ECO:0000313" key="3">
    <source>
        <dbReference type="EnsemblProtists" id="EKX48740"/>
    </source>
</evidence>
<reference evidence="3" key="3">
    <citation type="submission" date="2015-06" db="UniProtKB">
        <authorList>
            <consortium name="EnsemblProtists"/>
        </authorList>
    </citation>
    <scope>IDENTIFICATION</scope>
</reference>
<keyword evidence="1" id="KW-0732">Signal</keyword>
<dbReference type="Gene3D" id="1.25.40.10">
    <property type="entry name" value="Tetratricopeptide repeat domain"/>
    <property type="match status" value="1"/>
</dbReference>
<reference evidence="2 4" key="1">
    <citation type="journal article" date="2012" name="Nature">
        <title>Algal genomes reveal evolutionary mosaicism and the fate of nucleomorphs.</title>
        <authorList>
            <consortium name="DOE Joint Genome Institute"/>
            <person name="Curtis B.A."/>
            <person name="Tanifuji G."/>
            <person name="Burki F."/>
            <person name="Gruber A."/>
            <person name="Irimia M."/>
            <person name="Maruyama S."/>
            <person name="Arias M.C."/>
            <person name="Ball S.G."/>
            <person name="Gile G.H."/>
            <person name="Hirakawa Y."/>
            <person name="Hopkins J.F."/>
            <person name="Kuo A."/>
            <person name="Rensing S.A."/>
            <person name="Schmutz J."/>
            <person name="Symeonidi A."/>
            <person name="Elias M."/>
            <person name="Eveleigh R.J."/>
            <person name="Herman E.K."/>
            <person name="Klute M.J."/>
            <person name="Nakayama T."/>
            <person name="Obornik M."/>
            <person name="Reyes-Prieto A."/>
            <person name="Armbrust E.V."/>
            <person name="Aves S.J."/>
            <person name="Beiko R.G."/>
            <person name="Coutinho P."/>
            <person name="Dacks J.B."/>
            <person name="Durnford D.G."/>
            <person name="Fast N.M."/>
            <person name="Green B.R."/>
            <person name="Grisdale C.J."/>
            <person name="Hempel F."/>
            <person name="Henrissat B."/>
            <person name="Hoppner M.P."/>
            <person name="Ishida K."/>
            <person name="Kim E."/>
            <person name="Koreny L."/>
            <person name="Kroth P.G."/>
            <person name="Liu Y."/>
            <person name="Malik S.B."/>
            <person name="Maier U.G."/>
            <person name="McRose D."/>
            <person name="Mock T."/>
            <person name="Neilson J.A."/>
            <person name="Onodera N.T."/>
            <person name="Poole A.M."/>
            <person name="Pritham E.J."/>
            <person name="Richards T.A."/>
            <person name="Rocap G."/>
            <person name="Roy S.W."/>
            <person name="Sarai C."/>
            <person name="Schaack S."/>
            <person name="Shirato S."/>
            <person name="Slamovits C.H."/>
            <person name="Spencer D.F."/>
            <person name="Suzuki S."/>
            <person name="Worden A.Z."/>
            <person name="Zauner S."/>
            <person name="Barry K."/>
            <person name="Bell C."/>
            <person name="Bharti A.K."/>
            <person name="Crow J.A."/>
            <person name="Grimwood J."/>
            <person name="Kramer R."/>
            <person name="Lindquist E."/>
            <person name="Lucas S."/>
            <person name="Salamov A."/>
            <person name="McFadden G.I."/>
            <person name="Lane C.E."/>
            <person name="Keeling P.J."/>
            <person name="Gray M.W."/>
            <person name="Grigoriev I.V."/>
            <person name="Archibald J.M."/>
        </authorList>
    </citation>
    <scope>NUCLEOTIDE SEQUENCE</scope>
    <source>
        <strain evidence="2 4">CCMP2712</strain>
    </source>
</reference>
<dbReference type="KEGG" id="gtt:GUITHDRAFT_136420"/>
<dbReference type="AlphaFoldDB" id="L1JKX4"/>
<dbReference type="InterPro" id="IPR011990">
    <property type="entry name" value="TPR-like_helical_dom_sf"/>
</dbReference>
<evidence type="ECO:0000313" key="2">
    <source>
        <dbReference type="EMBL" id="EKX48740.1"/>
    </source>
</evidence>
<sequence length="165" mass="18083">MLPRLPMEHVAARLLLLVLAISRLEPADVSAPSLAGRRQKHGFFHAYPLGDLKDEDGAVSTIKLDIEGGNSSLLPWLNSAQDGMNEGRYLEAARCYENALRISPGLPLAANNLAYIQAVHWKNLTGAEGAIRSMIPFNSSLAPLLNLASILWHRQAFCEPALDFR</sequence>
<proteinExistence type="predicted"/>
<feature type="signal peptide" evidence="1">
    <location>
        <begin position="1"/>
        <end position="26"/>
    </location>
</feature>
<evidence type="ECO:0000313" key="4">
    <source>
        <dbReference type="Proteomes" id="UP000011087"/>
    </source>
</evidence>
<dbReference type="EMBL" id="JH992984">
    <property type="protein sequence ID" value="EKX48740.1"/>
    <property type="molecule type" value="Genomic_DNA"/>
</dbReference>
<organism evidence="2">
    <name type="scientific">Guillardia theta (strain CCMP2712)</name>
    <name type="common">Cryptophyte</name>
    <dbReference type="NCBI Taxonomy" id="905079"/>
    <lineage>
        <taxon>Eukaryota</taxon>
        <taxon>Cryptophyceae</taxon>
        <taxon>Pyrenomonadales</taxon>
        <taxon>Geminigeraceae</taxon>
        <taxon>Guillardia</taxon>
    </lineage>
</organism>
<keyword evidence="4" id="KW-1185">Reference proteome</keyword>
<feature type="chain" id="PRO_5008771480" evidence="1">
    <location>
        <begin position="27"/>
        <end position="165"/>
    </location>
</feature>
<dbReference type="Proteomes" id="UP000011087">
    <property type="component" value="Unassembled WGS sequence"/>
</dbReference>
<gene>
    <name evidence="2" type="ORF">GUITHDRAFT_136420</name>
</gene>
<dbReference type="PaxDb" id="55529-EKX48740"/>
<dbReference type="HOGENOM" id="CLU_1613918_0_0_1"/>
<accession>L1JKX4</accession>
<dbReference type="RefSeq" id="XP_005835720.1">
    <property type="nucleotide sequence ID" value="XM_005835663.1"/>
</dbReference>
<dbReference type="SUPFAM" id="SSF48452">
    <property type="entry name" value="TPR-like"/>
    <property type="match status" value="1"/>
</dbReference>